<feature type="chain" id="PRO_5040763072" evidence="1">
    <location>
        <begin position="27"/>
        <end position="160"/>
    </location>
</feature>
<keyword evidence="1" id="KW-0732">Signal</keyword>
<dbReference type="Proteomes" id="UP001153404">
    <property type="component" value="Unassembled WGS sequence"/>
</dbReference>
<organism evidence="3 4">
    <name type="scientific">Cohnella rhizosphaerae</name>
    <dbReference type="NCBI Taxonomy" id="1457232"/>
    <lineage>
        <taxon>Bacteria</taxon>
        <taxon>Bacillati</taxon>
        <taxon>Bacillota</taxon>
        <taxon>Bacilli</taxon>
        <taxon>Bacillales</taxon>
        <taxon>Paenibacillaceae</taxon>
        <taxon>Cohnella</taxon>
    </lineage>
</organism>
<gene>
    <name evidence="3" type="ORF">OMP40_10335</name>
</gene>
<evidence type="ECO:0000256" key="1">
    <source>
        <dbReference type="SAM" id="SignalP"/>
    </source>
</evidence>
<accession>A0A9X4QS38</accession>
<reference evidence="3" key="1">
    <citation type="submission" date="2022-10" db="EMBL/GenBank/DDBJ databases">
        <title>Comparative genomic analysis of Cohnella hashimotonis sp. nov., isolated from the International Space Station.</title>
        <authorList>
            <person name="Simpson A."/>
            <person name="Venkateswaran K."/>
        </authorList>
    </citation>
    <scope>NUCLEOTIDE SEQUENCE</scope>
    <source>
        <strain evidence="3">DSM 28161</strain>
    </source>
</reference>
<dbReference type="InterPro" id="IPR012854">
    <property type="entry name" value="Cu_amine_oxidase-like_N"/>
</dbReference>
<sequence>MKQPMKKTAALLLGAAIAMSATGAAAYAEETPAPMPSKLWFQVGNHNIGIDDGVETLDTTPYIENGVTFVPFAVIAGKSGARINYNGKKTIYMKTRNNKDTYTFTIGSNKYMYNGEEKTLAAKLTVKSGRVVVPLRDIGTLLGWKVVSYDNEKKIVQMTM</sequence>
<dbReference type="Gene3D" id="3.30.457.10">
    <property type="entry name" value="Copper amine oxidase-like, N-terminal domain"/>
    <property type="match status" value="1"/>
</dbReference>
<feature type="signal peptide" evidence="1">
    <location>
        <begin position="1"/>
        <end position="26"/>
    </location>
</feature>
<dbReference type="EMBL" id="JAPDIA010000003">
    <property type="protein sequence ID" value="MDG0809696.1"/>
    <property type="molecule type" value="Genomic_DNA"/>
</dbReference>
<dbReference type="Pfam" id="PF07833">
    <property type="entry name" value="Cu_amine_oxidN1"/>
    <property type="match status" value="1"/>
</dbReference>
<proteinExistence type="predicted"/>
<comment type="caution">
    <text evidence="3">The sequence shown here is derived from an EMBL/GenBank/DDBJ whole genome shotgun (WGS) entry which is preliminary data.</text>
</comment>
<evidence type="ECO:0000313" key="3">
    <source>
        <dbReference type="EMBL" id="MDG0809696.1"/>
    </source>
</evidence>
<protein>
    <submittedName>
        <fullName evidence="3">Copper amine oxidase N-terminal domain-containing protein</fullName>
    </submittedName>
</protein>
<dbReference type="AlphaFoldDB" id="A0A9X4QS38"/>
<dbReference type="InterPro" id="IPR036582">
    <property type="entry name" value="Mao_N_sf"/>
</dbReference>
<evidence type="ECO:0000313" key="4">
    <source>
        <dbReference type="Proteomes" id="UP001153404"/>
    </source>
</evidence>
<name>A0A9X4QS38_9BACL</name>
<dbReference type="SUPFAM" id="SSF55383">
    <property type="entry name" value="Copper amine oxidase, domain N"/>
    <property type="match status" value="2"/>
</dbReference>
<evidence type="ECO:0000259" key="2">
    <source>
        <dbReference type="Pfam" id="PF07833"/>
    </source>
</evidence>
<dbReference type="RefSeq" id="WP_277531151.1">
    <property type="nucleotide sequence ID" value="NZ_JAPDIA010000003.1"/>
</dbReference>
<feature type="domain" description="Copper amine oxidase-like N-terminal" evidence="2">
    <location>
        <begin position="56"/>
        <end position="156"/>
    </location>
</feature>
<keyword evidence="4" id="KW-1185">Reference proteome</keyword>